<gene>
    <name evidence="2" type="ORF">Scep_007678</name>
</gene>
<name>A0AAP0KAD2_9MAGN</name>
<organism evidence="2 3">
    <name type="scientific">Stephania cephalantha</name>
    <dbReference type="NCBI Taxonomy" id="152367"/>
    <lineage>
        <taxon>Eukaryota</taxon>
        <taxon>Viridiplantae</taxon>
        <taxon>Streptophyta</taxon>
        <taxon>Embryophyta</taxon>
        <taxon>Tracheophyta</taxon>
        <taxon>Spermatophyta</taxon>
        <taxon>Magnoliopsida</taxon>
        <taxon>Ranunculales</taxon>
        <taxon>Menispermaceae</taxon>
        <taxon>Menispermoideae</taxon>
        <taxon>Cissampelideae</taxon>
        <taxon>Stephania</taxon>
    </lineage>
</organism>
<dbReference type="Proteomes" id="UP001419268">
    <property type="component" value="Unassembled WGS sequence"/>
</dbReference>
<sequence length="352" mass="39595">MYDGEGQSRRQRQTKRRGLHMKQRQRAKASEARTADGEGFGGGDGRRHDLRQTDDNSQISIASDGERPQPSRIMREILGFGIEILVRERVARIGDSTRKREYAKVRIAPEETSGGDPATPDQPVDNEVVFNNVAARGDVDPNRETINLNKFYPVKKILTSYVSSICMKSPPQLHGLSTISMNEERLNLIVEDVTIPSLPNTYYDDFTRDKIITINEITTLLHKIFGELVKSSLQRKREYIMEKSIEVLGHLVGENMDPMALSRPCGVKNQNSKCEILGFPAHKRANLQSSKGKEPALGDLLCGLWSSLSPRIFVLVFDPVFHKIEPNSRQKSDHFVYLLLTSFCITLGCILG</sequence>
<keyword evidence="3" id="KW-1185">Reference proteome</keyword>
<accession>A0AAP0KAD2</accession>
<evidence type="ECO:0000313" key="2">
    <source>
        <dbReference type="EMBL" id="KAK9148921.1"/>
    </source>
</evidence>
<feature type="compositionally biased region" description="Basic residues" evidence="1">
    <location>
        <begin position="9"/>
        <end position="27"/>
    </location>
</feature>
<comment type="caution">
    <text evidence="2">The sequence shown here is derived from an EMBL/GenBank/DDBJ whole genome shotgun (WGS) entry which is preliminary data.</text>
</comment>
<evidence type="ECO:0000313" key="3">
    <source>
        <dbReference type="Proteomes" id="UP001419268"/>
    </source>
</evidence>
<evidence type="ECO:0000256" key="1">
    <source>
        <dbReference type="SAM" id="MobiDB-lite"/>
    </source>
</evidence>
<feature type="compositionally biased region" description="Basic and acidic residues" evidence="1">
    <location>
        <begin position="44"/>
        <end position="54"/>
    </location>
</feature>
<proteinExistence type="predicted"/>
<dbReference type="EMBL" id="JBBNAG010000003">
    <property type="protein sequence ID" value="KAK9148921.1"/>
    <property type="molecule type" value="Genomic_DNA"/>
</dbReference>
<dbReference type="AlphaFoldDB" id="A0AAP0KAD2"/>
<feature type="region of interest" description="Disordered" evidence="1">
    <location>
        <begin position="104"/>
        <end position="125"/>
    </location>
</feature>
<feature type="region of interest" description="Disordered" evidence="1">
    <location>
        <begin position="1"/>
        <end position="72"/>
    </location>
</feature>
<protein>
    <submittedName>
        <fullName evidence="2">Uncharacterized protein</fullName>
    </submittedName>
</protein>
<reference evidence="2 3" key="1">
    <citation type="submission" date="2024-01" db="EMBL/GenBank/DDBJ databases">
        <title>Genome assemblies of Stephania.</title>
        <authorList>
            <person name="Yang L."/>
        </authorList>
    </citation>
    <scope>NUCLEOTIDE SEQUENCE [LARGE SCALE GENOMIC DNA]</scope>
    <source>
        <strain evidence="2">JXDWG</strain>
        <tissue evidence="2">Leaf</tissue>
    </source>
</reference>